<keyword evidence="2" id="KW-0808">Transferase</keyword>
<dbReference type="CDD" id="cd04301">
    <property type="entry name" value="NAT_SF"/>
    <property type="match status" value="1"/>
</dbReference>
<evidence type="ECO:0000313" key="3">
    <source>
        <dbReference type="Proteomes" id="UP000321080"/>
    </source>
</evidence>
<protein>
    <submittedName>
        <fullName evidence="2">GNAT family N-acetyltransferase</fullName>
    </submittedName>
</protein>
<dbReference type="Gene3D" id="3.40.630.30">
    <property type="match status" value="1"/>
</dbReference>
<dbReference type="OrthoDB" id="5109343at2"/>
<dbReference type="SUPFAM" id="SSF55729">
    <property type="entry name" value="Acyl-CoA N-acyltransferases (Nat)"/>
    <property type="match status" value="1"/>
</dbReference>
<organism evidence="2 3">
    <name type="scientific">Seonamhaeicola maritimus</name>
    <dbReference type="NCBI Taxonomy" id="2591822"/>
    <lineage>
        <taxon>Bacteria</taxon>
        <taxon>Pseudomonadati</taxon>
        <taxon>Bacteroidota</taxon>
        <taxon>Flavobacteriia</taxon>
        <taxon>Flavobacteriales</taxon>
        <taxon>Flavobacteriaceae</taxon>
    </lineage>
</organism>
<name>A0A5C7GI97_9FLAO</name>
<evidence type="ECO:0000259" key="1">
    <source>
        <dbReference type="PROSITE" id="PS51186"/>
    </source>
</evidence>
<dbReference type="AlphaFoldDB" id="A0A5C7GI97"/>
<feature type="domain" description="N-acetyltransferase" evidence="1">
    <location>
        <begin position="1"/>
        <end position="176"/>
    </location>
</feature>
<dbReference type="InterPro" id="IPR016181">
    <property type="entry name" value="Acyl_CoA_acyltransferase"/>
</dbReference>
<reference evidence="2 3" key="1">
    <citation type="submission" date="2019-08" db="EMBL/GenBank/DDBJ databases">
        <title>Seonamhaeicola sediminis sp. nov., isolated from marine sediment.</title>
        <authorList>
            <person name="Cao W.R."/>
        </authorList>
    </citation>
    <scope>NUCLEOTIDE SEQUENCE [LARGE SCALE GENOMIC DNA]</scope>
    <source>
        <strain evidence="2 3">1505</strain>
    </source>
</reference>
<evidence type="ECO:0000313" key="2">
    <source>
        <dbReference type="EMBL" id="TXG37540.1"/>
    </source>
</evidence>
<dbReference type="InterPro" id="IPR000182">
    <property type="entry name" value="GNAT_dom"/>
</dbReference>
<gene>
    <name evidence="2" type="ORF">FUA22_10575</name>
</gene>
<dbReference type="Proteomes" id="UP000321080">
    <property type="component" value="Unassembled WGS sequence"/>
</dbReference>
<accession>A0A5C7GI97</accession>
<dbReference type="EMBL" id="VRKQ01000010">
    <property type="protein sequence ID" value="TXG37540.1"/>
    <property type="molecule type" value="Genomic_DNA"/>
</dbReference>
<sequence length="176" mass="20365">MTYQKALTDDELYQILKLQKTNIISSITEEEKQKEGFVTVQHSFGILKAMNNKCAHSIATHESKVIGYALSMTDDFKEEIEVLKPMFEEIDNSLEGDTSYIVMGQICIHKAYRGQGVFRGLYNFMRQELKEKFDAIITEVDIKNQRSLNAHKAVGFGLLKKYAFNNQDWELIIWEI</sequence>
<dbReference type="PROSITE" id="PS51186">
    <property type="entry name" value="GNAT"/>
    <property type="match status" value="1"/>
</dbReference>
<comment type="caution">
    <text evidence="2">The sequence shown here is derived from an EMBL/GenBank/DDBJ whole genome shotgun (WGS) entry which is preliminary data.</text>
</comment>
<dbReference type="GO" id="GO:0016747">
    <property type="term" value="F:acyltransferase activity, transferring groups other than amino-acyl groups"/>
    <property type="evidence" value="ECO:0007669"/>
    <property type="project" value="InterPro"/>
</dbReference>
<keyword evidence="3" id="KW-1185">Reference proteome</keyword>
<dbReference type="Pfam" id="PF00583">
    <property type="entry name" value="Acetyltransf_1"/>
    <property type="match status" value="1"/>
</dbReference>
<proteinExistence type="predicted"/>